<dbReference type="PANTHER" id="PTHR11803:SF42">
    <property type="entry name" value="MMF1"/>
    <property type="match status" value="1"/>
</dbReference>
<dbReference type="NCBIfam" id="TIGR00004">
    <property type="entry name" value="Rid family detoxifying hydrolase"/>
    <property type="match status" value="1"/>
</dbReference>
<dbReference type="InterPro" id="IPR006056">
    <property type="entry name" value="RidA"/>
</dbReference>
<sequence length="157" mass="17132">MPPPTPAQPEHISAKSPPFLFFNYIIQFISMSRKQILTENAPKPIPVLSQALVHNGIVYCSGQTGVDPATGKLVEGDIQARTHQVLKNLKAVVEAAGSSMDKALKVNVFITDMANFPKVNEVYDQYFSHPKPVRTCIGVAQLPLGTDVEIEMSATLE</sequence>
<protein>
    <submittedName>
        <fullName evidence="2">ARAD1D30932p</fullName>
    </submittedName>
</protein>
<accession>A0A060TB11</accession>
<gene>
    <name evidence="2" type="ORF">GNLVRS02_ARAD1D30932g</name>
</gene>
<reference evidence="2" key="1">
    <citation type="submission" date="2014-02" db="EMBL/GenBank/DDBJ databases">
        <authorList>
            <person name="Genoscope - CEA"/>
        </authorList>
    </citation>
    <scope>NUCLEOTIDE SEQUENCE</scope>
    <source>
        <strain evidence="2">LS3</strain>
    </source>
</reference>
<reference evidence="2" key="2">
    <citation type="submission" date="2014-06" db="EMBL/GenBank/DDBJ databases">
        <title>The complete genome of Blastobotrys (Arxula) adeninivorans LS3 - a yeast of biotechnological interest.</title>
        <authorList>
            <person name="Kunze G."/>
            <person name="Gaillardin C."/>
            <person name="Czernicka M."/>
            <person name="Durrens P."/>
            <person name="Martin T."/>
            <person name="Boer E."/>
            <person name="Gabaldon T."/>
            <person name="Cruz J."/>
            <person name="Talla E."/>
            <person name="Marck C."/>
            <person name="Goffeau A."/>
            <person name="Barbe V."/>
            <person name="Baret P."/>
            <person name="Baronian K."/>
            <person name="Beier S."/>
            <person name="Bleykasten C."/>
            <person name="Bode R."/>
            <person name="Casaregola S."/>
            <person name="Despons L."/>
            <person name="Fairhead C."/>
            <person name="Giersberg M."/>
            <person name="Gierski P."/>
            <person name="Hahnel U."/>
            <person name="Hartmann A."/>
            <person name="Jankowska D."/>
            <person name="Jubin C."/>
            <person name="Jung P."/>
            <person name="Lafontaine I."/>
            <person name="Leh-Louis V."/>
            <person name="Lemaire M."/>
            <person name="Marcet-Houben M."/>
            <person name="Mascher M."/>
            <person name="Morel G."/>
            <person name="Richard G.-F."/>
            <person name="Riechen J."/>
            <person name="Sacerdot C."/>
            <person name="Sarkar A."/>
            <person name="Savel G."/>
            <person name="Schacherer J."/>
            <person name="Sherman D."/>
            <person name="Straub M.-L."/>
            <person name="Stein N."/>
            <person name="Thierry A."/>
            <person name="Trautwein-Schult A."/>
            <person name="Westhof E."/>
            <person name="Worch S."/>
            <person name="Dujon B."/>
            <person name="Souciet J.-L."/>
            <person name="Wincker P."/>
            <person name="Scholz U."/>
            <person name="Neuveglise N."/>
        </authorList>
    </citation>
    <scope>NUCLEOTIDE SEQUENCE</scope>
    <source>
        <strain evidence="2">LS3</strain>
    </source>
</reference>
<dbReference type="GO" id="GO:0005829">
    <property type="term" value="C:cytosol"/>
    <property type="evidence" value="ECO:0007669"/>
    <property type="project" value="TreeGrafter"/>
</dbReference>
<dbReference type="EMBL" id="HG937694">
    <property type="protein sequence ID" value="CDP38270.1"/>
    <property type="molecule type" value="Genomic_DNA"/>
</dbReference>
<dbReference type="FunFam" id="3.30.1330.40:FF:000001">
    <property type="entry name" value="L-PSP family endoribonuclease"/>
    <property type="match status" value="1"/>
</dbReference>
<dbReference type="SUPFAM" id="SSF55298">
    <property type="entry name" value="YjgF-like"/>
    <property type="match status" value="1"/>
</dbReference>
<organism evidence="2">
    <name type="scientific">Blastobotrys adeninivorans</name>
    <name type="common">Yeast</name>
    <name type="synonym">Arxula adeninivorans</name>
    <dbReference type="NCBI Taxonomy" id="409370"/>
    <lineage>
        <taxon>Eukaryota</taxon>
        <taxon>Fungi</taxon>
        <taxon>Dikarya</taxon>
        <taxon>Ascomycota</taxon>
        <taxon>Saccharomycotina</taxon>
        <taxon>Dipodascomycetes</taxon>
        <taxon>Dipodascales</taxon>
        <taxon>Trichomonascaceae</taxon>
        <taxon>Blastobotrys</taxon>
    </lineage>
</organism>
<dbReference type="AlphaFoldDB" id="A0A060TB11"/>
<dbReference type="PhylomeDB" id="A0A060TB11"/>
<dbReference type="PANTHER" id="PTHR11803">
    <property type="entry name" value="2-IMINOBUTANOATE/2-IMINOPROPANOATE DEAMINASE RIDA"/>
    <property type="match status" value="1"/>
</dbReference>
<dbReference type="Gene3D" id="3.30.1330.40">
    <property type="entry name" value="RutC-like"/>
    <property type="match status" value="1"/>
</dbReference>
<dbReference type="GO" id="GO:0019239">
    <property type="term" value="F:deaminase activity"/>
    <property type="evidence" value="ECO:0007669"/>
    <property type="project" value="TreeGrafter"/>
</dbReference>
<proteinExistence type="inferred from homology"/>
<dbReference type="CDD" id="cd00448">
    <property type="entry name" value="YjgF_YER057c_UK114_family"/>
    <property type="match status" value="1"/>
</dbReference>
<dbReference type="InterPro" id="IPR006175">
    <property type="entry name" value="YjgF/YER057c/UK114"/>
</dbReference>
<evidence type="ECO:0000256" key="1">
    <source>
        <dbReference type="ARBA" id="ARBA00010552"/>
    </source>
</evidence>
<name>A0A060TB11_BLAAD</name>
<dbReference type="InterPro" id="IPR035959">
    <property type="entry name" value="RutC-like_sf"/>
</dbReference>
<dbReference type="Pfam" id="PF01042">
    <property type="entry name" value="Ribonuc_L-PSP"/>
    <property type="match status" value="1"/>
</dbReference>
<dbReference type="GO" id="GO:0005739">
    <property type="term" value="C:mitochondrion"/>
    <property type="evidence" value="ECO:0007669"/>
    <property type="project" value="TreeGrafter"/>
</dbReference>
<evidence type="ECO:0000313" key="2">
    <source>
        <dbReference type="EMBL" id="CDP38270.1"/>
    </source>
</evidence>
<comment type="similarity">
    <text evidence="1">Belongs to the RutC family.</text>
</comment>